<reference evidence="2 3" key="1">
    <citation type="submission" date="2016-11" db="EMBL/GenBank/DDBJ databases">
        <authorList>
            <person name="Jaros S."/>
            <person name="Januszkiewicz K."/>
            <person name="Wedrychowicz H."/>
        </authorList>
    </citation>
    <scope>NUCLEOTIDE SEQUENCE [LARGE SCALE GENOMIC DNA]</scope>
    <source>
        <strain evidence="2 3">DSM 44666</strain>
    </source>
</reference>
<sequence>MPKWAFSLILICFLLLVSSPVSASIASFGQIFKSQPMIISHQMQDSGTKLLVNEWVPQGLVYYSQKNWLLVSAYRGITDKNGTRNETIITITYPHSNRVIKSVKLLDDQGKQHFGHAGGITVTDKDLWVASTGKKNYVLQYSLKDLEQSQNEGTIKAKRVYSFQHKTSHVSWSKGSSIGDRLCIGEYQKKEKGAVYCYSLDANGYMIRANPIIHTIPGDVQGMSFYQDPQNLQTYIIYSRSFGRKLNSKLEIHGDFGLSDQNKKQLTIPTMSQGVTTVGPALYVNFESGAEIYKDAKQNIYSLYYANLPFLLQLK</sequence>
<name>A0A1M5AC84_9BACL</name>
<evidence type="ECO:0000313" key="2">
    <source>
        <dbReference type="EMBL" id="SHF27754.1"/>
    </source>
</evidence>
<protein>
    <submittedName>
        <fullName evidence="2">Uncharacterized protein</fullName>
    </submittedName>
</protein>
<dbReference type="RefSeq" id="WP_073156884.1">
    <property type="nucleotide sequence ID" value="NZ_FQVL01000013.1"/>
</dbReference>
<dbReference type="AlphaFoldDB" id="A0A1M5AC84"/>
<keyword evidence="3" id="KW-1185">Reference proteome</keyword>
<dbReference type="EMBL" id="FQVL01000013">
    <property type="protein sequence ID" value="SHF27754.1"/>
    <property type="molecule type" value="Genomic_DNA"/>
</dbReference>
<feature type="chain" id="PRO_5012273940" evidence="1">
    <location>
        <begin position="24"/>
        <end position="315"/>
    </location>
</feature>
<dbReference type="Proteomes" id="UP000184476">
    <property type="component" value="Unassembled WGS sequence"/>
</dbReference>
<evidence type="ECO:0000313" key="3">
    <source>
        <dbReference type="Proteomes" id="UP000184476"/>
    </source>
</evidence>
<proteinExistence type="predicted"/>
<evidence type="ECO:0000256" key="1">
    <source>
        <dbReference type="SAM" id="SignalP"/>
    </source>
</evidence>
<keyword evidence="1" id="KW-0732">Signal</keyword>
<organism evidence="2 3">
    <name type="scientific">Seinonella peptonophila</name>
    <dbReference type="NCBI Taxonomy" id="112248"/>
    <lineage>
        <taxon>Bacteria</taxon>
        <taxon>Bacillati</taxon>
        <taxon>Bacillota</taxon>
        <taxon>Bacilli</taxon>
        <taxon>Bacillales</taxon>
        <taxon>Thermoactinomycetaceae</taxon>
        <taxon>Seinonella</taxon>
    </lineage>
</organism>
<accession>A0A1M5AC84</accession>
<gene>
    <name evidence="2" type="ORF">SAMN05444392_11320</name>
</gene>
<feature type="signal peptide" evidence="1">
    <location>
        <begin position="1"/>
        <end position="23"/>
    </location>
</feature>
<dbReference type="STRING" id="112248.SAMN05444392_11320"/>
<dbReference type="OrthoDB" id="9772095at2"/>